<sequence length="203" mass="21014">MNTGRERASPFGRVVGNPAVQTLVTMAVVSLLTWWSFLVGSTGLFVLAPPIFDPPWGLVTSVYAHANPAHLLSNAMLIAVAGGIVSLSTTRLRFHAFFLSTGALAAVAQVWSGVILGNPTAVLGSSGAAFALVGYVLASNPVSASLLDRFRLPARAVVVLVALVAFALTLTYSAPGSALVAHFTGAVAGLTAGRFRLLRDDAR</sequence>
<feature type="transmembrane region" description="Helical" evidence="5">
    <location>
        <begin position="68"/>
        <end position="87"/>
    </location>
</feature>
<keyword evidence="2 5" id="KW-0812">Transmembrane</keyword>
<evidence type="ECO:0000256" key="3">
    <source>
        <dbReference type="ARBA" id="ARBA00022989"/>
    </source>
</evidence>
<dbReference type="InterPro" id="IPR022764">
    <property type="entry name" value="Peptidase_S54_rhomboid_dom"/>
</dbReference>
<proteinExistence type="predicted"/>
<keyword evidence="8" id="KW-0645">Protease</keyword>
<keyword evidence="4 5" id="KW-0472">Membrane</keyword>
<feature type="transmembrane region" description="Helical" evidence="5">
    <location>
        <begin position="152"/>
        <end position="172"/>
    </location>
</feature>
<dbReference type="InterPro" id="IPR035952">
    <property type="entry name" value="Rhomboid-like_sf"/>
</dbReference>
<feature type="transmembrane region" description="Helical" evidence="5">
    <location>
        <begin position="94"/>
        <end position="115"/>
    </location>
</feature>
<dbReference type="GO" id="GO:0004252">
    <property type="term" value="F:serine-type endopeptidase activity"/>
    <property type="evidence" value="ECO:0007669"/>
    <property type="project" value="InterPro"/>
</dbReference>
<organism evidence="8 9">
    <name type="scientific">Halopelagius longus</name>
    <dbReference type="NCBI Taxonomy" id="1236180"/>
    <lineage>
        <taxon>Archaea</taxon>
        <taxon>Methanobacteriati</taxon>
        <taxon>Methanobacteriota</taxon>
        <taxon>Stenosarchaea group</taxon>
        <taxon>Halobacteria</taxon>
        <taxon>Halobacteriales</taxon>
        <taxon>Haloferacaceae</taxon>
    </lineage>
</organism>
<keyword evidence="8" id="KW-0378">Hydrolase</keyword>
<dbReference type="RefSeq" id="WP_092538723.1">
    <property type="nucleotide sequence ID" value="NZ_FNKQ01000004.1"/>
</dbReference>
<dbReference type="Proteomes" id="UP000199289">
    <property type="component" value="Unassembled WGS sequence"/>
</dbReference>
<reference evidence="7 10" key="3">
    <citation type="submission" date="2018-07" db="EMBL/GenBank/DDBJ databases">
        <title>Genome sequence of extremly halophilic archaeon Halopelagius longus strain BC12-B1.</title>
        <authorList>
            <person name="Zhang X."/>
        </authorList>
    </citation>
    <scope>NUCLEOTIDE SEQUENCE [LARGE SCALE GENOMIC DNA]</scope>
    <source>
        <strain evidence="7 10">BC12-B1</strain>
    </source>
</reference>
<dbReference type="Gene3D" id="1.20.1540.10">
    <property type="entry name" value="Rhomboid-like"/>
    <property type="match status" value="1"/>
</dbReference>
<dbReference type="SUPFAM" id="SSF144091">
    <property type="entry name" value="Rhomboid-like"/>
    <property type="match status" value="1"/>
</dbReference>
<evidence type="ECO:0000256" key="2">
    <source>
        <dbReference type="ARBA" id="ARBA00022692"/>
    </source>
</evidence>
<dbReference type="Proteomes" id="UP000255421">
    <property type="component" value="Unassembled WGS sequence"/>
</dbReference>
<name>A0A1H1FJ21_9EURY</name>
<feature type="transmembrane region" description="Helical" evidence="5">
    <location>
        <begin position="178"/>
        <end position="197"/>
    </location>
</feature>
<evidence type="ECO:0000259" key="6">
    <source>
        <dbReference type="Pfam" id="PF01694"/>
    </source>
</evidence>
<evidence type="ECO:0000256" key="1">
    <source>
        <dbReference type="ARBA" id="ARBA00004141"/>
    </source>
</evidence>
<evidence type="ECO:0000256" key="5">
    <source>
        <dbReference type="SAM" id="Phobius"/>
    </source>
</evidence>
<dbReference type="GO" id="GO:0006508">
    <property type="term" value="P:proteolysis"/>
    <property type="evidence" value="ECO:0007669"/>
    <property type="project" value="UniProtKB-KW"/>
</dbReference>
<evidence type="ECO:0000313" key="10">
    <source>
        <dbReference type="Proteomes" id="UP000255421"/>
    </source>
</evidence>
<feature type="domain" description="Peptidase S54 rhomboid" evidence="6">
    <location>
        <begin position="56"/>
        <end position="195"/>
    </location>
</feature>
<feature type="transmembrane region" description="Helical" evidence="5">
    <location>
        <begin position="121"/>
        <end position="140"/>
    </location>
</feature>
<reference evidence="9" key="2">
    <citation type="submission" date="2016-10" db="EMBL/GenBank/DDBJ databases">
        <authorList>
            <person name="Varghese N."/>
            <person name="Submissions S."/>
        </authorList>
    </citation>
    <scope>NUCLEOTIDE SEQUENCE [LARGE SCALE GENOMIC DNA]</scope>
    <source>
        <strain evidence="9">CGMCC 1.12397</strain>
    </source>
</reference>
<gene>
    <name evidence="7" type="ORF">DWB78_15835</name>
    <name evidence="8" type="ORF">SAMN05216278_3219</name>
</gene>
<dbReference type="Pfam" id="PF01694">
    <property type="entry name" value="Rhomboid"/>
    <property type="match status" value="1"/>
</dbReference>
<evidence type="ECO:0000313" key="8">
    <source>
        <dbReference type="EMBL" id="SDR00476.1"/>
    </source>
</evidence>
<evidence type="ECO:0000256" key="4">
    <source>
        <dbReference type="ARBA" id="ARBA00023136"/>
    </source>
</evidence>
<dbReference type="AlphaFoldDB" id="A0A1H1FJ21"/>
<dbReference type="PANTHER" id="PTHR43066">
    <property type="entry name" value="RHOMBOID-RELATED PROTEIN"/>
    <property type="match status" value="1"/>
</dbReference>
<feature type="transmembrane region" description="Helical" evidence="5">
    <location>
        <begin position="20"/>
        <end position="48"/>
    </location>
</feature>
<reference evidence="8" key="1">
    <citation type="submission" date="2016-10" db="EMBL/GenBank/DDBJ databases">
        <authorList>
            <person name="de Groot N.N."/>
        </authorList>
    </citation>
    <scope>NUCLEOTIDE SEQUENCE [LARGE SCALE GENOMIC DNA]</scope>
    <source>
        <strain evidence="8">CGMCC 1.12397</strain>
    </source>
</reference>
<accession>A0A1H1FJ21</accession>
<keyword evidence="10" id="KW-1185">Reference proteome</keyword>
<protein>
    <submittedName>
        <fullName evidence="8">Membrane associated serine protease, rhomboid family</fullName>
    </submittedName>
    <submittedName>
        <fullName evidence="7">Rhomboid family intramembrane serine protease</fullName>
    </submittedName>
</protein>
<comment type="subcellular location">
    <subcellularLocation>
        <location evidence="1">Membrane</location>
        <topology evidence="1">Multi-pass membrane protein</topology>
    </subcellularLocation>
</comment>
<keyword evidence="3 5" id="KW-1133">Transmembrane helix</keyword>
<dbReference type="OrthoDB" id="169619at2157"/>
<dbReference type="EMBL" id="QQST01000002">
    <property type="protein sequence ID" value="RDI70096.1"/>
    <property type="molecule type" value="Genomic_DNA"/>
</dbReference>
<evidence type="ECO:0000313" key="9">
    <source>
        <dbReference type="Proteomes" id="UP000199289"/>
    </source>
</evidence>
<dbReference type="EMBL" id="FNKQ01000004">
    <property type="protein sequence ID" value="SDR00476.1"/>
    <property type="molecule type" value="Genomic_DNA"/>
</dbReference>
<evidence type="ECO:0000313" key="7">
    <source>
        <dbReference type="EMBL" id="RDI70096.1"/>
    </source>
</evidence>
<dbReference type="GO" id="GO:0016020">
    <property type="term" value="C:membrane"/>
    <property type="evidence" value="ECO:0007669"/>
    <property type="project" value="UniProtKB-SubCell"/>
</dbReference>